<keyword evidence="1" id="KW-0812">Transmembrane</keyword>
<organism evidence="4 5">
    <name type="scientific">Dyella soli</name>
    <dbReference type="NCBI Taxonomy" id="522319"/>
    <lineage>
        <taxon>Bacteria</taxon>
        <taxon>Pseudomonadati</taxon>
        <taxon>Pseudomonadota</taxon>
        <taxon>Gammaproteobacteria</taxon>
        <taxon>Lysobacterales</taxon>
        <taxon>Rhodanobacteraceae</taxon>
        <taxon>Dyella</taxon>
    </lineage>
</organism>
<feature type="transmembrane region" description="Helical" evidence="1">
    <location>
        <begin position="152"/>
        <end position="169"/>
    </location>
</feature>
<dbReference type="InterPro" id="IPR002656">
    <property type="entry name" value="Acyl_transf_3_dom"/>
</dbReference>
<dbReference type="InterPro" id="IPR050879">
    <property type="entry name" value="Acyltransferase_3"/>
</dbReference>
<evidence type="ECO:0000256" key="1">
    <source>
        <dbReference type="SAM" id="Phobius"/>
    </source>
</evidence>
<dbReference type="PANTHER" id="PTHR23028">
    <property type="entry name" value="ACETYLTRANSFERASE"/>
    <property type="match status" value="1"/>
</dbReference>
<evidence type="ECO:0000313" key="5">
    <source>
        <dbReference type="Proteomes" id="UP000291822"/>
    </source>
</evidence>
<dbReference type="PANTHER" id="PTHR23028:SF53">
    <property type="entry name" value="ACYL_TRANSF_3 DOMAIN-CONTAINING PROTEIN"/>
    <property type="match status" value="1"/>
</dbReference>
<keyword evidence="1" id="KW-1133">Transmembrane helix</keyword>
<feature type="domain" description="SGNH" evidence="3">
    <location>
        <begin position="430"/>
        <end position="651"/>
    </location>
</feature>
<feature type="transmembrane region" description="Helical" evidence="1">
    <location>
        <begin position="245"/>
        <end position="263"/>
    </location>
</feature>
<feature type="transmembrane region" description="Helical" evidence="1">
    <location>
        <begin position="20"/>
        <end position="53"/>
    </location>
</feature>
<dbReference type="GO" id="GO:0009103">
    <property type="term" value="P:lipopolysaccharide biosynthetic process"/>
    <property type="evidence" value="ECO:0007669"/>
    <property type="project" value="TreeGrafter"/>
</dbReference>
<evidence type="ECO:0000259" key="2">
    <source>
        <dbReference type="Pfam" id="PF01757"/>
    </source>
</evidence>
<sequence>MRANEYRLGFRGDIEGLRAVAIMLVLAAHAGASWFAGGFVGVDVFFVLSGYLITGLLVREVADTGRIRFADFYLRRLRRLMPALVVMVAISSTVAAVVLAPAEQLEQSSAAAMAVLWLSNIHFALAQLDYFAAGSDSNLFLHTWSLGVEEQFYLLWPALLVWVLGRDLGTPHVARLKLAMVVVATLSFISCLLLTPRFPQLAFYMMPMRAWQFAVGALVWLHCSRGTSAEGNPGAAESVVAIRRWTGWLGLLVILGSGVMFNASMSYPGWRALLPTAGAAAVLWAGLGEHRHGAPGLLAWWPLQAMGRVSYSWYLWHWPVLLLGLAITGSHSPWVRGAEILASLSLAVGSYRLVESPVRHQEYWLKHRRVALIAAVGAMLAASVLSMHWYTSALVRTQTPESQRYASARVDAPPIYAMGCDDWFHSDRVLMCTFGSKDAAHTTVLMGDSIAGQWFPALAGIFDRADWRVIVLTKSSCPMVDEPLFYARIGRDYTECSSWRRQALQQVAAIKPDVVVLGTVSTVAFTQPQWTDGTARVLSSISHAAGRIYILRSTPHLPFDGPNCLASHAGRPKWLGALQVCDAPAFDDHGQQVFEWLQQASARFANVRTIDLTDQICPQGRCRAELNGEVVFRDSQHLTASFARSLGPEMEKRMGLTDFAAPHAVNDAATLH</sequence>
<feature type="transmembrane region" description="Helical" evidence="1">
    <location>
        <begin position="111"/>
        <end position="132"/>
    </location>
</feature>
<feature type="transmembrane region" description="Helical" evidence="1">
    <location>
        <begin position="176"/>
        <end position="195"/>
    </location>
</feature>
<feature type="transmembrane region" description="Helical" evidence="1">
    <location>
        <begin position="269"/>
        <end position="288"/>
    </location>
</feature>
<evidence type="ECO:0000313" key="4">
    <source>
        <dbReference type="EMBL" id="TCI10940.1"/>
    </source>
</evidence>
<feature type="transmembrane region" description="Helical" evidence="1">
    <location>
        <begin position="309"/>
        <end position="328"/>
    </location>
</feature>
<proteinExistence type="predicted"/>
<dbReference type="GO" id="GO:0016020">
    <property type="term" value="C:membrane"/>
    <property type="evidence" value="ECO:0007669"/>
    <property type="project" value="TreeGrafter"/>
</dbReference>
<dbReference type="RefSeq" id="WP_131409457.1">
    <property type="nucleotide sequence ID" value="NZ_SJTG01000002.1"/>
</dbReference>
<evidence type="ECO:0000259" key="3">
    <source>
        <dbReference type="Pfam" id="PF19040"/>
    </source>
</evidence>
<dbReference type="GO" id="GO:0016747">
    <property type="term" value="F:acyltransferase activity, transferring groups other than amino-acyl groups"/>
    <property type="evidence" value="ECO:0007669"/>
    <property type="project" value="InterPro"/>
</dbReference>
<protein>
    <submittedName>
        <fullName evidence="4">Acyltransferase</fullName>
    </submittedName>
</protein>
<feature type="transmembrane region" description="Helical" evidence="1">
    <location>
        <begin position="80"/>
        <end position="99"/>
    </location>
</feature>
<keyword evidence="1" id="KW-0472">Membrane</keyword>
<keyword evidence="5" id="KW-1185">Reference proteome</keyword>
<feature type="domain" description="Acyltransferase 3" evidence="2">
    <location>
        <begin position="13"/>
        <end position="337"/>
    </location>
</feature>
<dbReference type="Proteomes" id="UP000291822">
    <property type="component" value="Unassembled WGS sequence"/>
</dbReference>
<dbReference type="Pfam" id="PF01757">
    <property type="entry name" value="Acyl_transf_3"/>
    <property type="match status" value="1"/>
</dbReference>
<keyword evidence="4" id="KW-0012">Acyltransferase</keyword>
<accession>A0A4R0YX28</accession>
<dbReference type="Pfam" id="PF19040">
    <property type="entry name" value="SGNH"/>
    <property type="match status" value="1"/>
</dbReference>
<comment type="caution">
    <text evidence="4">The sequence shown here is derived from an EMBL/GenBank/DDBJ whole genome shotgun (WGS) entry which is preliminary data.</text>
</comment>
<name>A0A4R0YX28_9GAMM</name>
<keyword evidence="4" id="KW-0808">Transferase</keyword>
<dbReference type="EMBL" id="SJTG01000002">
    <property type="protein sequence ID" value="TCI10940.1"/>
    <property type="molecule type" value="Genomic_DNA"/>
</dbReference>
<dbReference type="AlphaFoldDB" id="A0A4R0YX28"/>
<feature type="transmembrane region" description="Helical" evidence="1">
    <location>
        <begin position="370"/>
        <end position="390"/>
    </location>
</feature>
<reference evidence="4 5" key="1">
    <citation type="submission" date="2019-02" db="EMBL/GenBank/DDBJ databases">
        <title>Dyella amyloliquefaciens sp. nov., isolated from forest soil.</title>
        <authorList>
            <person name="Gao Z.-H."/>
            <person name="Qiu L.-H."/>
        </authorList>
    </citation>
    <scope>NUCLEOTIDE SEQUENCE [LARGE SCALE GENOMIC DNA]</scope>
    <source>
        <strain evidence="4 5">KACC 12747</strain>
    </source>
</reference>
<dbReference type="InterPro" id="IPR043968">
    <property type="entry name" value="SGNH"/>
</dbReference>
<gene>
    <name evidence="4" type="ORF">EZM97_19115</name>
</gene>